<dbReference type="SMART" id="SM00225">
    <property type="entry name" value="BTB"/>
    <property type="match status" value="1"/>
</dbReference>
<feature type="region of interest" description="Disordered" evidence="4">
    <location>
        <begin position="99"/>
        <end position="125"/>
    </location>
</feature>
<dbReference type="PANTHER" id="PTHR24412:SF475">
    <property type="entry name" value="KELCH-LIKE PROTEIN 17"/>
    <property type="match status" value="1"/>
</dbReference>
<dbReference type="PANTHER" id="PTHR24412">
    <property type="entry name" value="KELCH PROTEIN"/>
    <property type="match status" value="1"/>
</dbReference>
<keyword evidence="2" id="KW-0677">Repeat</keyword>
<dbReference type="Gene3D" id="3.30.710.10">
    <property type="entry name" value="Potassium Channel Kv1.1, Chain A"/>
    <property type="match status" value="1"/>
</dbReference>
<dbReference type="SUPFAM" id="SSF54695">
    <property type="entry name" value="POZ domain"/>
    <property type="match status" value="1"/>
</dbReference>
<accession>A0A1V9X812</accession>
<dbReference type="SMART" id="SM00875">
    <property type="entry name" value="BACK"/>
    <property type="match status" value="1"/>
</dbReference>
<evidence type="ECO:0000256" key="2">
    <source>
        <dbReference type="ARBA" id="ARBA00022737"/>
    </source>
</evidence>
<protein>
    <submittedName>
        <fullName evidence="6">Actin binding protein-like</fullName>
    </submittedName>
</protein>
<evidence type="ECO:0000256" key="1">
    <source>
        <dbReference type="ARBA" id="ARBA00022441"/>
    </source>
</evidence>
<feature type="non-terminal residue" evidence="6">
    <location>
        <position position="363"/>
    </location>
</feature>
<dbReference type="InParanoid" id="A0A1V9X812"/>
<dbReference type="InterPro" id="IPR000210">
    <property type="entry name" value="BTB/POZ_dom"/>
</dbReference>
<sequence>MITVASILRASSPPLEPSGVAQGGHVVPSVNSISSSAAQANSSLMSTSVMGSSASDSSNGPSTSSSSKTSSSTSLIFLGSSGSLNQRCNQEALNKSRYSRNLEPYNDTASVSSGESAAADFEAQSPRQQLNSEHLAVCLKAMNAMRYNGQLCDVVLRSDSLSGSQQLSAHRLVLAASSAYFFAMFNGELAERNRSEVTLHSVDGLALQLIVDFCYTGEIVINQNNVQHLLPAANFLQVETVREACCKFLLSQLEPSNCLGIRSFADANCCLDLQGRSHRFALHNFHNVSLTEEFLQLDVQHVEDLVSSNELNVPAEECVYKAIMRWVKHESGRERNLERLLRHCRLPLVDRHFLLSDVSEEPL</sequence>
<evidence type="ECO:0000256" key="4">
    <source>
        <dbReference type="SAM" id="MobiDB-lite"/>
    </source>
</evidence>
<organism evidence="6 7">
    <name type="scientific">Tropilaelaps mercedesae</name>
    <dbReference type="NCBI Taxonomy" id="418985"/>
    <lineage>
        <taxon>Eukaryota</taxon>
        <taxon>Metazoa</taxon>
        <taxon>Ecdysozoa</taxon>
        <taxon>Arthropoda</taxon>
        <taxon>Chelicerata</taxon>
        <taxon>Arachnida</taxon>
        <taxon>Acari</taxon>
        <taxon>Parasitiformes</taxon>
        <taxon>Mesostigmata</taxon>
        <taxon>Gamasina</taxon>
        <taxon>Dermanyssoidea</taxon>
        <taxon>Laelapidae</taxon>
        <taxon>Tropilaelaps</taxon>
    </lineage>
</organism>
<dbReference type="OrthoDB" id="45365at2759"/>
<dbReference type="FunFam" id="3.30.710.10:FF:000001">
    <property type="entry name" value="Kelch-like family member 20"/>
    <property type="match status" value="1"/>
</dbReference>
<dbReference type="GO" id="GO:0003779">
    <property type="term" value="F:actin binding"/>
    <property type="evidence" value="ECO:0007669"/>
    <property type="project" value="UniProtKB-KW"/>
</dbReference>
<dbReference type="AlphaFoldDB" id="A0A1V9X812"/>
<dbReference type="Proteomes" id="UP000192247">
    <property type="component" value="Unassembled WGS sequence"/>
</dbReference>
<dbReference type="STRING" id="418985.A0A1V9X812"/>
<keyword evidence="7" id="KW-1185">Reference proteome</keyword>
<dbReference type="Gene3D" id="1.25.40.420">
    <property type="match status" value="1"/>
</dbReference>
<reference evidence="6 7" key="1">
    <citation type="journal article" date="2017" name="Gigascience">
        <title>Draft genome of the honey bee ectoparasitic mite, Tropilaelaps mercedesae, is shaped by the parasitic life history.</title>
        <authorList>
            <person name="Dong X."/>
            <person name="Armstrong S.D."/>
            <person name="Xia D."/>
            <person name="Makepeace B.L."/>
            <person name="Darby A.C."/>
            <person name="Kadowaki T."/>
        </authorList>
    </citation>
    <scope>NUCLEOTIDE SEQUENCE [LARGE SCALE GENOMIC DNA]</scope>
    <source>
        <strain evidence="6">Wuxi-XJTLU</strain>
    </source>
</reference>
<evidence type="ECO:0000256" key="3">
    <source>
        <dbReference type="ARBA" id="ARBA00023203"/>
    </source>
</evidence>
<proteinExistence type="predicted"/>
<feature type="region of interest" description="Disordered" evidence="4">
    <location>
        <begin position="48"/>
        <end position="72"/>
    </location>
</feature>
<dbReference type="Pfam" id="PF00651">
    <property type="entry name" value="BTB"/>
    <property type="match status" value="1"/>
</dbReference>
<feature type="domain" description="BTB" evidence="5">
    <location>
        <begin position="152"/>
        <end position="223"/>
    </location>
</feature>
<dbReference type="FunFam" id="1.25.40.420:FF:000001">
    <property type="entry name" value="Kelch-like family member 12"/>
    <property type="match status" value="1"/>
</dbReference>
<evidence type="ECO:0000313" key="7">
    <source>
        <dbReference type="Proteomes" id="UP000192247"/>
    </source>
</evidence>
<dbReference type="PROSITE" id="PS50097">
    <property type="entry name" value="BTB"/>
    <property type="match status" value="1"/>
</dbReference>
<dbReference type="EMBL" id="MNPL01020172">
    <property type="protein sequence ID" value="OQR69674.1"/>
    <property type="molecule type" value="Genomic_DNA"/>
</dbReference>
<gene>
    <name evidence="6" type="ORF">BIW11_12114</name>
</gene>
<dbReference type="Pfam" id="PF07707">
    <property type="entry name" value="BACK"/>
    <property type="match status" value="1"/>
</dbReference>
<evidence type="ECO:0000313" key="6">
    <source>
        <dbReference type="EMBL" id="OQR69674.1"/>
    </source>
</evidence>
<dbReference type="InterPro" id="IPR011333">
    <property type="entry name" value="SKP1/BTB/POZ_sf"/>
</dbReference>
<dbReference type="InterPro" id="IPR011705">
    <property type="entry name" value="BACK"/>
</dbReference>
<comment type="caution">
    <text evidence="6">The sequence shown here is derived from an EMBL/GenBank/DDBJ whole genome shotgun (WGS) entry which is preliminary data.</text>
</comment>
<keyword evidence="1" id="KW-0880">Kelch repeat</keyword>
<name>A0A1V9X812_9ACAR</name>
<evidence type="ECO:0000259" key="5">
    <source>
        <dbReference type="PROSITE" id="PS50097"/>
    </source>
</evidence>
<keyword evidence="3" id="KW-0009">Actin-binding</keyword>